<keyword evidence="4" id="KW-1134">Transmembrane beta strand</keyword>
<dbReference type="PANTHER" id="PTHR30451">
    <property type="entry name" value="OUTER MEMBRANE USHER PROTEIN"/>
    <property type="match status" value="1"/>
</dbReference>
<keyword evidence="3 10" id="KW-0813">Transport</keyword>
<dbReference type="AlphaFoldDB" id="A0A6S7DTI2"/>
<comment type="subcellular location">
    <subcellularLocation>
        <location evidence="1 10">Cell outer membrane</location>
        <topology evidence="1 10">Multi-pass membrane protein</topology>
    </subcellularLocation>
</comment>
<feature type="chain" id="PRO_5029004282" evidence="11">
    <location>
        <begin position="31"/>
        <end position="835"/>
    </location>
</feature>
<protein>
    <submittedName>
        <fullName evidence="14">Outer membrane usher protein FimD</fullName>
    </submittedName>
</protein>
<dbReference type="SUPFAM" id="SSF141729">
    <property type="entry name" value="FimD N-terminal domain-like"/>
    <property type="match status" value="1"/>
</dbReference>
<evidence type="ECO:0000256" key="7">
    <source>
        <dbReference type="ARBA" id="ARBA00022729"/>
    </source>
</evidence>
<evidence type="ECO:0000256" key="10">
    <source>
        <dbReference type="RuleBase" id="RU003884"/>
    </source>
</evidence>
<evidence type="ECO:0000259" key="12">
    <source>
        <dbReference type="Pfam" id="PF13953"/>
    </source>
</evidence>
<dbReference type="Gene3D" id="2.60.40.2610">
    <property type="entry name" value="Outer membrane usher protein FimD, plug domain"/>
    <property type="match status" value="1"/>
</dbReference>
<keyword evidence="15" id="KW-1185">Reference proteome</keyword>
<gene>
    <name evidence="14" type="primary">fimD</name>
    <name evidence="14" type="ORF">LMG26858_02135</name>
</gene>
<evidence type="ECO:0000256" key="4">
    <source>
        <dbReference type="ARBA" id="ARBA00022452"/>
    </source>
</evidence>
<dbReference type="Gene3D" id="3.10.20.410">
    <property type="match status" value="1"/>
</dbReference>
<evidence type="ECO:0000256" key="3">
    <source>
        <dbReference type="ARBA" id="ARBA00022448"/>
    </source>
</evidence>
<dbReference type="InterPro" id="IPR025885">
    <property type="entry name" value="PapC_N"/>
</dbReference>
<dbReference type="Pfam" id="PF00577">
    <property type="entry name" value="Usher"/>
    <property type="match status" value="1"/>
</dbReference>
<dbReference type="InterPro" id="IPR025949">
    <property type="entry name" value="PapC-like_C"/>
</dbReference>
<proteinExistence type="inferred from homology"/>
<dbReference type="InterPro" id="IPR018030">
    <property type="entry name" value="Fimbrial_membr_usher_CS"/>
</dbReference>
<evidence type="ECO:0000256" key="11">
    <source>
        <dbReference type="SAM" id="SignalP"/>
    </source>
</evidence>
<keyword evidence="6 10" id="KW-0812">Transmembrane</keyword>
<feature type="domain" description="PapC N-terminal" evidence="13">
    <location>
        <begin position="38"/>
        <end position="181"/>
    </location>
</feature>
<accession>A0A6S7DTI2</accession>
<dbReference type="InterPro" id="IPR037224">
    <property type="entry name" value="PapC_N_sf"/>
</dbReference>
<evidence type="ECO:0000259" key="13">
    <source>
        <dbReference type="Pfam" id="PF13954"/>
    </source>
</evidence>
<dbReference type="Pfam" id="PF13954">
    <property type="entry name" value="PapC_N"/>
    <property type="match status" value="1"/>
</dbReference>
<dbReference type="GO" id="GO:0009279">
    <property type="term" value="C:cell outer membrane"/>
    <property type="evidence" value="ECO:0007669"/>
    <property type="project" value="UniProtKB-SubCell"/>
</dbReference>
<reference evidence="14 15" key="1">
    <citation type="submission" date="2020-04" db="EMBL/GenBank/DDBJ databases">
        <authorList>
            <person name="De Canck E."/>
        </authorList>
    </citation>
    <scope>NUCLEOTIDE SEQUENCE [LARGE SCALE GENOMIC DNA]</scope>
    <source>
        <strain evidence="14 15">LMG 26858</strain>
    </source>
</reference>
<feature type="signal peptide" evidence="11">
    <location>
        <begin position="1"/>
        <end position="30"/>
    </location>
</feature>
<dbReference type="PROSITE" id="PS01151">
    <property type="entry name" value="FIMBRIAL_USHER"/>
    <property type="match status" value="1"/>
</dbReference>
<dbReference type="GO" id="GO:0009297">
    <property type="term" value="P:pilus assembly"/>
    <property type="evidence" value="ECO:0007669"/>
    <property type="project" value="InterPro"/>
</dbReference>
<organism evidence="14 15">
    <name type="scientific">Achromobacter anxifer</name>
    <dbReference type="NCBI Taxonomy" id="1287737"/>
    <lineage>
        <taxon>Bacteria</taxon>
        <taxon>Pseudomonadati</taxon>
        <taxon>Pseudomonadota</taxon>
        <taxon>Betaproteobacteria</taxon>
        <taxon>Burkholderiales</taxon>
        <taxon>Alcaligenaceae</taxon>
        <taxon>Achromobacter</taxon>
    </lineage>
</organism>
<sequence length="835" mass="89185">MNGVSQQVRIPAYTALASLALGLASLSAHAAEPQGAVFNQDFLGTGGDQPQADLSIFSFGNSVLPGEYLADVIVNDQSAGKSRIIIEAREGQKQPSVCLTRGQLEAWGVNMAALPESAGADGACVDLAALVQDASVTFDGGKQRLLLSIPQAAIKRAARDSVDPSRWDKGITAALLDYQLNMSRQGGGESSSRGAESPYMGFAGLRGGFNFGDWRVRHSSNYNRGSDGRGSWQAVETNLQRDLRSINGQLLIGDGNTPGNFFDSVPFRGVQVSSDDSMLPDSMQGYAPTIRGIARTNALVTVRQNGYIVYSTYVAPGAFVLDDLYPSSSGGDLEVTIMESDGRQNRYVQAYASVPTLLREGTWRYSATAGRYRSAYGSNEREPTFVQGTVARGLGQEFSLYGGVTAASIYQSGLVGVGKNLRNFGAISLDLSHARTSTERLKSQGQSVRFLYAKSFDDAGTNFRIAGYRYSTSGYRTFQEATGVDDFELGYRMPNRRNELRLDVAQSLGAWGSVYASARQQTYWQTNGKERLIQVGYSGFYRQVSYNVFVNMNTGRTGPTDRQVMLSLSIPLGASRSSAQYSMVTGNNGQTSHQASVFGSALEDDRLTYNLTAATSNQNGVSSTGNASYLSRIGRVDLGASQGRGYNQVSAGLSGGIVVHAGGVTLGQPLGETVALVQAPAAEDVRFESHPGISTDGAGYAIVPSLSPYRSNRLAMRTADLGDTVEVRNAALNLVPTRGAVIQAGFETVVGYRLMMTLTRKDHSVVPFGARIDNEAGQEIGIVGPDGQAFVTGAQQSGTMRIVWGRGAGDSCGVSYSLPQEDRPAPIREVSYVCQ</sequence>
<keyword evidence="7 11" id="KW-0732">Signal</keyword>
<dbReference type="Gene3D" id="2.60.40.3110">
    <property type="match status" value="1"/>
</dbReference>
<keyword evidence="8 10" id="KW-0472">Membrane</keyword>
<evidence type="ECO:0000256" key="6">
    <source>
        <dbReference type="ARBA" id="ARBA00022692"/>
    </source>
</evidence>
<dbReference type="FunFam" id="2.60.40.3110:FF:000001">
    <property type="entry name" value="Putative fimbrial outer membrane usher"/>
    <property type="match status" value="1"/>
</dbReference>
<dbReference type="InterPro" id="IPR043142">
    <property type="entry name" value="PapC-like_C_sf"/>
</dbReference>
<keyword evidence="9 10" id="KW-0998">Cell outer membrane</keyword>
<name>A0A6S7DTI2_9BURK</name>
<keyword evidence="5 10" id="KW-1029">Fimbrium biogenesis</keyword>
<evidence type="ECO:0000313" key="15">
    <source>
        <dbReference type="Proteomes" id="UP000494117"/>
    </source>
</evidence>
<comment type="similarity">
    <text evidence="2 10">Belongs to the fimbrial export usher family.</text>
</comment>
<dbReference type="PANTHER" id="PTHR30451:SF21">
    <property type="entry name" value="FIMBRIAL USHER DOMAIN-CONTAINING PROTEIN YDET-RELATED"/>
    <property type="match status" value="1"/>
</dbReference>
<evidence type="ECO:0000256" key="1">
    <source>
        <dbReference type="ARBA" id="ARBA00004571"/>
    </source>
</evidence>
<dbReference type="Proteomes" id="UP000494117">
    <property type="component" value="Unassembled WGS sequence"/>
</dbReference>
<evidence type="ECO:0000256" key="2">
    <source>
        <dbReference type="ARBA" id="ARBA00008064"/>
    </source>
</evidence>
<dbReference type="Pfam" id="PF13953">
    <property type="entry name" value="PapC_C"/>
    <property type="match status" value="1"/>
</dbReference>
<dbReference type="Gene3D" id="2.60.40.2070">
    <property type="match status" value="1"/>
</dbReference>
<dbReference type="EMBL" id="CADILG010000012">
    <property type="protein sequence ID" value="CAB3859328.1"/>
    <property type="molecule type" value="Genomic_DNA"/>
</dbReference>
<dbReference type="GO" id="GO:0015473">
    <property type="term" value="F:fimbrial usher porin activity"/>
    <property type="evidence" value="ECO:0007669"/>
    <property type="project" value="InterPro"/>
</dbReference>
<evidence type="ECO:0000256" key="5">
    <source>
        <dbReference type="ARBA" id="ARBA00022558"/>
    </source>
</evidence>
<evidence type="ECO:0000313" key="14">
    <source>
        <dbReference type="EMBL" id="CAB3859328.1"/>
    </source>
</evidence>
<dbReference type="InterPro" id="IPR042186">
    <property type="entry name" value="FimD_plug_dom"/>
</dbReference>
<evidence type="ECO:0000256" key="8">
    <source>
        <dbReference type="ARBA" id="ARBA00023136"/>
    </source>
</evidence>
<dbReference type="InterPro" id="IPR000015">
    <property type="entry name" value="Fimb_usher"/>
</dbReference>
<dbReference type="RefSeq" id="WP_175207024.1">
    <property type="nucleotide sequence ID" value="NZ_CADILG010000012.1"/>
</dbReference>
<evidence type="ECO:0000256" key="9">
    <source>
        <dbReference type="ARBA" id="ARBA00023237"/>
    </source>
</evidence>
<feature type="domain" description="PapC-like C-terminal" evidence="12">
    <location>
        <begin position="755"/>
        <end position="820"/>
    </location>
</feature>